<dbReference type="InterPro" id="IPR036271">
    <property type="entry name" value="Tet_transcr_reg_TetR-rel_C_sf"/>
</dbReference>
<dbReference type="InterPro" id="IPR001647">
    <property type="entry name" value="HTH_TetR"/>
</dbReference>
<name>A0ABP8P898_9NOCA</name>
<dbReference type="PANTHER" id="PTHR30055">
    <property type="entry name" value="HTH-TYPE TRANSCRIPTIONAL REGULATOR RUTR"/>
    <property type="match status" value="1"/>
</dbReference>
<dbReference type="Pfam" id="PF13305">
    <property type="entry name" value="TetR_C_33"/>
    <property type="match status" value="1"/>
</dbReference>
<organism evidence="6 7">
    <name type="scientific">Rhodococcus olei</name>
    <dbReference type="NCBI Taxonomy" id="2161675"/>
    <lineage>
        <taxon>Bacteria</taxon>
        <taxon>Bacillati</taxon>
        <taxon>Actinomycetota</taxon>
        <taxon>Actinomycetes</taxon>
        <taxon>Mycobacteriales</taxon>
        <taxon>Nocardiaceae</taxon>
        <taxon>Rhodococcus</taxon>
    </lineage>
</organism>
<evidence type="ECO:0000259" key="5">
    <source>
        <dbReference type="PROSITE" id="PS50977"/>
    </source>
</evidence>
<comment type="caution">
    <text evidence="6">The sequence shown here is derived from an EMBL/GenBank/DDBJ whole genome shotgun (WGS) entry which is preliminary data.</text>
</comment>
<dbReference type="PRINTS" id="PR00455">
    <property type="entry name" value="HTHTETR"/>
</dbReference>
<dbReference type="PROSITE" id="PS50977">
    <property type="entry name" value="HTH_TETR_2"/>
    <property type="match status" value="1"/>
</dbReference>
<reference evidence="7" key="1">
    <citation type="journal article" date="2019" name="Int. J. Syst. Evol. Microbiol.">
        <title>The Global Catalogue of Microorganisms (GCM) 10K type strain sequencing project: providing services to taxonomists for standard genome sequencing and annotation.</title>
        <authorList>
            <consortium name="The Broad Institute Genomics Platform"/>
            <consortium name="The Broad Institute Genome Sequencing Center for Infectious Disease"/>
            <person name="Wu L."/>
            <person name="Ma J."/>
        </authorList>
    </citation>
    <scope>NUCLEOTIDE SEQUENCE [LARGE SCALE GENOMIC DNA]</scope>
    <source>
        <strain evidence="7">JCM 32206</strain>
    </source>
</reference>
<dbReference type="SUPFAM" id="SSF48498">
    <property type="entry name" value="Tetracyclin repressor-like, C-terminal domain"/>
    <property type="match status" value="1"/>
</dbReference>
<evidence type="ECO:0000313" key="6">
    <source>
        <dbReference type="EMBL" id="GAA4483486.1"/>
    </source>
</evidence>
<evidence type="ECO:0000256" key="3">
    <source>
        <dbReference type="ARBA" id="ARBA00023163"/>
    </source>
</evidence>
<dbReference type="Proteomes" id="UP001501183">
    <property type="component" value="Unassembled WGS sequence"/>
</dbReference>
<dbReference type="Gene3D" id="1.10.357.10">
    <property type="entry name" value="Tetracycline Repressor, domain 2"/>
    <property type="match status" value="1"/>
</dbReference>
<sequence>MTASTYLGLLTASTSSYARDVQERTRDTRRALISVAGDLLARGGPANVTLRAVGAAAGVSRTAPYRHFRDKDDLLSTVAAENLAFLKAEMQRAVADTATAATPLFRACLAYVRVAWERPNHYRLEFGGDHVITPSRVLVDAAGDFNRYFRELVVEAQRDGTIVAGDVREVGPLLWVLLHGLAMANHLVGEQGCLTGSGHDAGDMPRVLDLALRNLAPR</sequence>
<dbReference type="InterPro" id="IPR050109">
    <property type="entry name" value="HTH-type_TetR-like_transc_reg"/>
</dbReference>
<feature type="DNA-binding region" description="H-T-H motif" evidence="4">
    <location>
        <begin position="49"/>
        <end position="68"/>
    </location>
</feature>
<protein>
    <submittedName>
        <fullName evidence="6">TetR/AcrR family transcriptional regulator</fullName>
    </submittedName>
</protein>
<dbReference type="Pfam" id="PF00440">
    <property type="entry name" value="TetR_N"/>
    <property type="match status" value="1"/>
</dbReference>
<dbReference type="SUPFAM" id="SSF46689">
    <property type="entry name" value="Homeodomain-like"/>
    <property type="match status" value="1"/>
</dbReference>
<evidence type="ECO:0000256" key="2">
    <source>
        <dbReference type="ARBA" id="ARBA00023125"/>
    </source>
</evidence>
<dbReference type="InterPro" id="IPR025996">
    <property type="entry name" value="MT1864/Rv1816-like_C"/>
</dbReference>
<dbReference type="PANTHER" id="PTHR30055:SF234">
    <property type="entry name" value="HTH-TYPE TRANSCRIPTIONAL REGULATOR BETI"/>
    <property type="match status" value="1"/>
</dbReference>
<gene>
    <name evidence="6" type="ORF">GCM10023094_35100</name>
</gene>
<keyword evidence="7" id="KW-1185">Reference proteome</keyword>
<keyword evidence="2 4" id="KW-0238">DNA-binding</keyword>
<dbReference type="EMBL" id="BAABFB010000053">
    <property type="protein sequence ID" value="GAA4483486.1"/>
    <property type="molecule type" value="Genomic_DNA"/>
</dbReference>
<evidence type="ECO:0000256" key="4">
    <source>
        <dbReference type="PROSITE-ProRule" id="PRU00335"/>
    </source>
</evidence>
<evidence type="ECO:0000313" key="7">
    <source>
        <dbReference type="Proteomes" id="UP001501183"/>
    </source>
</evidence>
<feature type="domain" description="HTH tetR-type" evidence="5">
    <location>
        <begin position="26"/>
        <end position="86"/>
    </location>
</feature>
<proteinExistence type="predicted"/>
<keyword evidence="1" id="KW-0805">Transcription regulation</keyword>
<evidence type="ECO:0000256" key="1">
    <source>
        <dbReference type="ARBA" id="ARBA00023015"/>
    </source>
</evidence>
<keyword evidence="3" id="KW-0804">Transcription</keyword>
<dbReference type="InterPro" id="IPR009057">
    <property type="entry name" value="Homeodomain-like_sf"/>
</dbReference>
<accession>A0ABP8P898</accession>